<feature type="domain" description="Histidine kinase" evidence="4">
    <location>
        <begin position="181"/>
        <end position="399"/>
    </location>
</feature>
<dbReference type="InterPro" id="IPR029016">
    <property type="entry name" value="GAF-like_dom_sf"/>
</dbReference>
<dbReference type="SUPFAM" id="SSF47384">
    <property type="entry name" value="Homodimeric domain of signal transducing histidine kinase"/>
    <property type="match status" value="1"/>
</dbReference>
<dbReference type="CDD" id="cd00082">
    <property type="entry name" value="HisKA"/>
    <property type="match status" value="1"/>
</dbReference>
<dbReference type="PROSITE" id="PS50109">
    <property type="entry name" value="HIS_KIN"/>
    <property type="match status" value="1"/>
</dbReference>
<proteinExistence type="predicted"/>
<dbReference type="InterPro" id="IPR004358">
    <property type="entry name" value="Sig_transdc_His_kin-like_C"/>
</dbReference>
<keyword evidence="5" id="KW-0808">Transferase</keyword>
<dbReference type="SMART" id="SM00388">
    <property type="entry name" value="HisKA"/>
    <property type="match status" value="1"/>
</dbReference>
<dbReference type="Gene3D" id="3.30.450.40">
    <property type="match status" value="1"/>
</dbReference>
<dbReference type="InterPro" id="IPR003018">
    <property type="entry name" value="GAF"/>
</dbReference>
<keyword evidence="3" id="KW-0597">Phosphoprotein</keyword>
<dbReference type="Gene3D" id="1.10.287.130">
    <property type="match status" value="1"/>
</dbReference>
<dbReference type="SMART" id="SM00065">
    <property type="entry name" value="GAF"/>
    <property type="match status" value="1"/>
</dbReference>
<dbReference type="Pfam" id="PF02518">
    <property type="entry name" value="HATPase_c"/>
    <property type="match status" value="1"/>
</dbReference>
<gene>
    <name evidence="5" type="ORF">HQN85_14440</name>
</gene>
<dbReference type="PANTHER" id="PTHR43547">
    <property type="entry name" value="TWO-COMPONENT HISTIDINE KINASE"/>
    <property type="match status" value="1"/>
</dbReference>
<dbReference type="InterPro" id="IPR036097">
    <property type="entry name" value="HisK_dim/P_sf"/>
</dbReference>
<comment type="caution">
    <text evidence="5">The sequence shown here is derived from an EMBL/GenBank/DDBJ whole genome shotgun (WGS) entry which is preliminary data.</text>
</comment>
<reference evidence="5 6" key="1">
    <citation type="submission" date="2020-05" db="EMBL/GenBank/DDBJ databases">
        <title>Description of Pedobacter foliorum sp. nov.</title>
        <authorList>
            <person name="Qi S."/>
            <person name="Carlier A."/>
            <person name="Cnockaert M."/>
            <person name="Vandamme P."/>
        </authorList>
    </citation>
    <scope>NUCLEOTIDE SEQUENCE [LARGE SCALE GENOMIC DNA]</scope>
    <source>
        <strain evidence="5 6">LMG 31300</strain>
    </source>
</reference>
<dbReference type="Gene3D" id="3.30.565.10">
    <property type="entry name" value="Histidine kinase-like ATPase, C-terminal domain"/>
    <property type="match status" value="1"/>
</dbReference>
<accession>A0ABX2DHC4</accession>
<dbReference type="PRINTS" id="PR00344">
    <property type="entry name" value="BCTRLSENSOR"/>
</dbReference>
<sequence>MPNLNPIPANEMDRILNLYEFDIDYSNLESTFKDLTHLAAKISGTDISLVNLIDSYTQWSVSNFGLDIDQMAREDSVCQYTISQDDYFEVEDLSTDTRFQDKFYVANPLNLRYYLGVPLKTKTGHNIGALCVLDKDRKKLTPEKIELLKIIAKEIITRLNTIKVIQDLKNKLLVEKETSKKVAHDIRGPLAGIIGVSEIIQDQADDNKLSDILEMVNLIHTSGKSVLDLADEILSEKRISKPLLDENFNLVVLKEKLLKLYTPQAKYKDINFDVRINESNKTIIFSKNKLLQIIGNLISNAMKFTPERGDVLVDLDLQTIENIYYLNIVVTDTGVGMNDQSIENILKGSQTSSDGTEGEKGYGFGLAMVKHLIDGLKGKMEISSIEGKGTKFEIKIPQY</sequence>
<evidence type="ECO:0000256" key="2">
    <source>
        <dbReference type="ARBA" id="ARBA00012438"/>
    </source>
</evidence>
<dbReference type="EMBL" id="JABMKV010000004">
    <property type="protein sequence ID" value="NQX32934.1"/>
    <property type="molecule type" value="Genomic_DNA"/>
</dbReference>
<dbReference type="SUPFAM" id="SSF55874">
    <property type="entry name" value="ATPase domain of HSP90 chaperone/DNA topoisomerase II/histidine kinase"/>
    <property type="match status" value="1"/>
</dbReference>
<keyword evidence="5" id="KW-0418">Kinase</keyword>
<evidence type="ECO:0000313" key="5">
    <source>
        <dbReference type="EMBL" id="NQX32934.1"/>
    </source>
</evidence>
<evidence type="ECO:0000256" key="1">
    <source>
        <dbReference type="ARBA" id="ARBA00000085"/>
    </source>
</evidence>
<dbReference type="Pfam" id="PF00512">
    <property type="entry name" value="HisKA"/>
    <property type="match status" value="1"/>
</dbReference>
<dbReference type="Pfam" id="PF01590">
    <property type="entry name" value="GAF"/>
    <property type="match status" value="1"/>
</dbReference>
<dbReference type="InterPro" id="IPR003661">
    <property type="entry name" value="HisK_dim/P_dom"/>
</dbReference>
<dbReference type="InterPro" id="IPR036890">
    <property type="entry name" value="HATPase_C_sf"/>
</dbReference>
<dbReference type="Proteomes" id="UP000762110">
    <property type="component" value="Unassembled WGS sequence"/>
</dbReference>
<dbReference type="PANTHER" id="PTHR43547:SF2">
    <property type="entry name" value="HYBRID SIGNAL TRANSDUCTION HISTIDINE KINASE C"/>
    <property type="match status" value="1"/>
</dbReference>
<evidence type="ECO:0000259" key="4">
    <source>
        <dbReference type="PROSITE" id="PS50109"/>
    </source>
</evidence>
<evidence type="ECO:0000256" key="3">
    <source>
        <dbReference type="ARBA" id="ARBA00022553"/>
    </source>
</evidence>
<protein>
    <recommendedName>
        <fullName evidence="2">histidine kinase</fullName>
        <ecNumber evidence="2">2.7.13.3</ecNumber>
    </recommendedName>
</protein>
<organism evidence="5 6">
    <name type="scientific">Pedobacter boryungensis</name>
    <dbReference type="NCBI Taxonomy" id="869962"/>
    <lineage>
        <taxon>Bacteria</taxon>
        <taxon>Pseudomonadati</taxon>
        <taxon>Bacteroidota</taxon>
        <taxon>Sphingobacteriia</taxon>
        <taxon>Sphingobacteriales</taxon>
        <taxon>Sphingobacteriaceae</taxon>
        <taxon>Pedobacter</taxon>
    </lineage>
</organism>
<dbReference type="InterPro" id="IPR005467">
    <property type="entry name" value="His_kinase_dom"/>
</dbReference>
<keyword evidence="6" id="KW-1185">Reference proteome</keyword>
<evidence type="ECO:0000313" key="6">
    <source>
        <dbReference type="Proteomes" id="UP000762110"/>
    </source>
</evidence>
<name>A0ABX2DHC4_9SPHI</name>
<dbReference type="EC" id="2.7.13.3" evidence="2"/>
<dbReference type="InterPro" id="IPR003594">
    <property type="entry name" value="HATPase_dom"/>
</dbReference>
<dbReference type="GO" id="GO:0016301">
    <property type="term" value="F:kinase activity"/>
    <property type="evidence" value="ECO:0007669"/>
    <property type="project" value="UniProtKB-KW"/>
</dbReference>
<dbReference type="RefSeq" id="WP_173273561.1">
    <property type="nucleotide sequence ID" value="NZ_JABMKV010000004.1"/>
</dbReference>
<dbReference type="SUPFAM" id="SSF55781">
    <property type="entry name" value="GAF domain-like"/>
    <property type="match status" value="1"/>
</dbReference>
<comment type="catalytic activity">
    <reaction evidence="1">
        <text>ATP + protein L-histidine = ADP + protein N-phospho-L-histidine.</text>
        <dbReference type="EC" id="2.7.13.3"/>
    </reaction>
</comment>
<dbReference type="SMART" id="SM00387">
    <property type="entry name" value="HATPase_c"/>
    <property type="match status" value="1"/>
</dbReference>